<keyword evidence="8 11" id="KW-0067">ATP-binding</keyword>
<evidence type="ECO:0000256" key="8">
    <source>
        <dbReference type="ARBA" id="ARBA00022840"/>
    </source>
</evidence>
<comment type="catalytic activity">
    <reaction evidence="10 11">
        <text>shikimate + ATP = 3-phosphoshikimate + ADP + H(+)</text>
        <dbReference type="Rhea" id="RHEA:13121"/>
        <dbReference type="ChEBI" id="CHEBI:15378"/>
        <dbReference type="ChEBI" id="CHEBI:30616"/>
        <dbReference type="ChEBI" id="CHEBI:36208"/>
        <dbReference type="ChEBI" id="CHEBI:145989"/>
        <dbReference type="ChEBI" id="CHEBI:456216"/>
        <dbReference type="EC" id="2.7.1.71"/>
    </reaction>
</comment>
<keyword evidence="9 11" id="KW-0057">Aromatic amino acid biosynthesis</keyword>
<evidence type="ECO:0000256" key="11">
    <source>
        <dbReference type="HAMAP-Rule" id="MF_00109"/>
    </source>
</evidence>
<feature type="domain" description="HTH cro/C1-type" evidence="12">
    <location>
        <begin position="25"/>
        <end position="79"/>
    </location>
</feature>
<gene>
    <name evidence="11" type="primary">aroK</name>
    <name evidence="13" type="ORF">ACFFJ6_10665</name>
</gene>
<dbReference type="InterPro" id="IPR000623">
    <property type="entry name" value="Shikimate_kinase/TSH1"/>
</dbReference>
<reference evidence="13 14" key="1">
    <citation type="submission" date="2024-09" db="EMBL/GenBank/DDBJ databases">
        <authorList>
            <person name="Sun Q."/>
            <person name="Mori K."/>
        </authorList>
    </citation>
    <scope>NUCLEOTIDE SEQUENCE [LARGE SCALE GENOMIC DNA]</scope>
    <source>
        <strain evidence="13 14">KCTC 23279</strain>
    </source>
</reference>
<accession>A0ABV6ERS5</accession>
<dbReference type="RefSeq" id="WP_378387359.1">
    <property type="nucleotide sequence ID" value="NZ_JBHLWM010000004.1"/>
</dbReference>
<keyword evidence="11" id="KW-0460">Magnesium</keyword>
<feature type="binding site" evidence="11">
    <location>
        <begin position="137"/>
        <end position="142"/>
    </location>
    <ligand>
        <name>ATP</name>
        <dbReference type="ChEBI" id="CHEBI:30616"/>
    </ligand>
</feature>
<feature type="binding site" evidence="11">
    <location>
        <position position="245"/>
    </location>
    <ligand>
        <name>ATP</name>
        <dbReference type="ChEBI" id="CHEBI:30616"/>
    </ligand>
</feature>
<evidence type="ECO:0000256" key="9">
    <source>
        <dbReference type="ARBA" id="ARBA00023141"/>
    </source>
</evidence>
<dbReference type="Pfam" id="PF01381">
    <property type="entry name" value="HTH_3"/>
    <property type="match status" value="1"/>
</dbReference>
<evidence type="ECO:0000256" key="4">
    <source>
        <dbReference type="ARBA" id="ARBA00022605"/>
    </source>
</evidence>
<organism evidence="13 14">
    <name type="scientific">Rhodopseudomonas telluris</name>
    <dbReference type="NCBI Taxonomy" id="644215"/>
    <lineage>
        <taxon>Bacteria</taxon>
        <taxon>Pseudomonadati</taxon>
        <taxon>Pseudomonadota</taxon>
        <taxon>Alphaproteobacteria</taxon>
        <taxon>Hyphomicrobiales</taxon>
        <taxon>Nitrobacteraceae</taxon>
        <taxon>Rhodopseudomonas</taxon>
    </lineage>
</organism>
<evidence type="ECO:0000256" key="2">
    <source>
        <dbReference type="ARBA" id="ARBA00006997"/>
    </source>
</evidence>
<evidence type="ECO:0000256" key="6">
    <source>
        <dbReference type="ARBA" id="ARBA00022741"/>
    </source>
</evidence>
<dbReference type="InterPro" id="IPR001387">
    <property type="entry name" value="Cro/C1-type_HTH"/>
</dbReference>
<keyword evidence="11" id="KW-0479">Metal-binding</keyword>
<dbReference type="NCBIfam" id="NF006015">
    <property type="entry name" value="PRK08154.1"/>
    <property type="match status" value="1"/>
</dbReference>
<evidence type="ECO:0000256" key="10">
    <source>
        <dbReference type="ARBA" id="ARBA00048567"/>
    </source>
</evidence>
<name>A0ABV6ERS5_9BRAD</name>
<comment type="caution">
    <text evidence="11">Lacks conserved residue(s) required for the propagation of feature annotation.</text>
</comment>
<evidence type="ECO:0000313" key="14">
    <source>
        <dbReference type="Proteomes" id="UP001589775"/>
    </source>
</evidence>
<keyword evidence="7 11" id="KW-0418">Kinase</keyword>
<dbReference type="InterPro" id="IPR027417">
    <property type="entry name" value="P-loop_NTPase"/>
</dbReference>
<evidence type="ECO:0000256" key="3">
    <source>
        <dbReference type="ARBA" id="ARBA00012154"/>
    </source>
</evidence>
<dbReference type="PANTHER" id="PTHR21087:SF16">
    <property type="entry name" value="SHIKIMATE KINASE 1, CHLOROPLASTIC"/>
    <property type="match status" value="1"/>
</dbReference>
<comment type="pathway">
    <text evidence="1 11">Metabolic intermediate biosynthesis; chorismate biosynthesis; chorismate from D-erythrose 4-phosphate and phosphoenolpyruvate: step 5/7.</text>
</comment>
<dbReference type="SUPFAM" id="SSF52540">
    <property type="entry name" value="P-loop containing nucleoside triphosphate hydrolases"/>
    <property type="match status" value="1"/>
</dbReference>
<keyword evidence="11" id="KW-0963">Cytoplasm</keyword>
<evidence type="ECO:0000256" key="1">
    <source>
        <dbReference type="ARBA" id="ARBA00004842"/>
    </source>
</evidence>
<feature type="binding site" evidence="11">
    <location>
        <position position="206"/>
    </location>
    <ligand>
        <name>substrate</name>
    </ligand>
</feature>
<keyword evidence="5 11" id="KW-0808">Transferase</keyword>
<dbReference type="Pfam" id="PF01202">
    <property type="entry name" value="SKI"/>
    <property type="match status" value="1"/>
</dbReference>
<comment type="subcellular location">
    <subcellularLocation>
        <location evidence="11">Cytoplasm</location>
    </subcellularLocation>
</comment>
<feature type="binding site" evidence="11">
    <location>
        <position position="264"/>
    </location>
    <ligand>
        <name>substrate</name>
    </ligand>
</feature>
<feature type="binding site" evidence="11">
    <location>
        <position position="141"/>
    </location>
    <ligand>
        <name>Mg(2+)</name>
        <dbReference type="ChEBI" id="CHEBI:18420"/>
    </ligand>
</feature>
<comment type="cofactor">
    <cofactor evidence="11">
        <name>Mg(2+)</name>
        <dbReference type="ChEBI" id="CHEBI:18420"/>
    </cofactor>
    <text evidence="11">Binds 1 Mg(2+) ion per subunit.</text>
</comment>
<dbReference type="EMBL" id="JBHLWM010000004">
    <property type="protein sequence ID" value="MFC0240932.1"/>
    <property type="molecule type" value="Genomic_DNA"/>
</dbReference>
<comment type="subunit">
    <text evidence="11">Monomer.</text>
</comment>
<dbReference type="Gene3D" id="3.40.50.300">
    <property type="entry name" value="P-loop containing nucleotide triphosphate hydrolases"/>
    <property type="match status" value="1"/>
</dbReference>
<dbReference type="HAMAP" id="MF_00109">
    <property type="entry name" value="Shikimate_kinase"/>
    <property type="match status" value="1"/>
</dbReference>
<dbReference type="SUPFAM" id="SSF47413">
    <property type="entry name" value="lambda repressor-like DNA-binding domains"/>
    <property type="match status" value="1"/>
</dbReference>
<comment type="similarity">
    <text evidence="2 11">Belongs to the shikimate kinase family.</text>
</comment>
<dbReference type="PRINTS" id="PR01100">
    <property type="entry name" value="SHIKIMTKNASE"/>
</dbReference>
<evidence type="ECO:0000256" key="5">
    <source>
        <dbReference type="ARBA" id="ARBA00022679"/>
    </source>
</evidence>
<dbReference type="SMART" id="SM00530">
    <property type="entry name" value="HTH_XRE"/>
    <property type="match status" value="1"/>
</dbReference>
<comment type="function">
    <text evidence="11">Catalyzes the specific phosphorylation of the 3-hydroxyl group of shikimic acid using ATP as a cosubstrate.</text>
</comment>
<keyword evidence="6 11" id="KW-0547">Nucleotide-binding</keyword>
<dbReference type="PANTHER" id="PTHR21087">
    <property type="entry name" value="SHIKIMATE KINASE"/>
    <property type="match status" value="1"/>
</dbReference>
<dbReference type="Proteomes" id="UP001589775">
    <property type="component" value="Unassembled WGS sequence"/>
</dbReference>
<dbReference type="CDD" id="cd00464">
    <property type="entry name" value="SK"/>
    <property type="match status" value="1"/>
</dbReference>
<proteinExistence type="inferred from homology"/>
<keyword evidence="14" id="KW-1185">Reference proteome</keyword>
<protein>
    <recommendedName>
        <fullName evidence="3 11">Shikimate kinase</fullName>
        <shortName evidence="11">SK</shortName>
        <ecNumber evidence="3 11">2.7.1.71</ecNumber>
    </recommendedName>
</protein>
<comment type="caution">
    <text evidence="13">The sequence shown here is derived from an EMBL/GenBank/DDBJ whole genome shotgun (WGS) entry which is preliminary data.</text>
</comment>
<dbReference type="PROSITE" id="PS01128">
    <property type="entry name" value="SHIKIMATE_KINASE"/>
    <property type="match status" value="1"/>
</dbReference>
<evidence type="ECO:0000313" key="13">
    <source>
        <dbReference type="EMBL" id="MFC0240932.1"/>
    </source>
</evidence>
<evidence type="ECO:0000259" key="12">
    <source>
        <dbReference type="PROSITE" id="PS50943"/>
    </source>
</evidence>
<dbReference type="PROSITE" id="PS50943">
    <property type="entry name" value="HTH_CROC1"/>
    <property type="match status" value="1"/>
</dbReference>
<evidence type="ECO:0000256" key="7">
    <source>
        <dbReference type="ARBA" id="ARBA00022777"/>
    </source>
</evidence>
<sequence>MSALPDTPDSPDSDASFLLELGQRVRTLRGLRGMSRKVLAKVSGISERYIAQLESGKGNVSIMLLRRVSDALATPLEDLLPSGDQAIDWPVIRDLVRRATPVQIAHAKDVLSGMGRLGAGARRANAFHGVALIGLRGAGKSTLGRILADKIGWAFVELNKEIEQQNGLSVAEIIALYGQEGFRRMEQAALTQLLARKELMVLATGGGIVSEAITFDQILSSFYTIWLKAEPEEHMARVRGQGDLRPMADDRAAMQELRTILQSREPLYARASGVLDTAHLTVDEAAAKLIAMVSPVLCRDACAFGLKDEAV</sequence>
<dbReference type="InterPro" id="IPR010982">
    <property type="entry name" value="Lambda_DNA-bd_dom_sf"/>
</dbReference>
<feature type="binding site" evidence="11">
    <location>
        <position position="183"/>
    </location>
    <ligand>
        <name>substrate</name>
    </ligand>
</feature>
<dbReference type="EC" id="2.7.1.71" evidence="3 11"/>
<dbReference type="InterPro" id="IPR023000">
    <property type="entry name" value="Shikimate_kinase_CS"/>
</dbReference>
<dbReference type="Gene3D" id="1.10.260.40">
    <property type="entry name" value="lambda repressor-like DNA-binding domains"/>
    <property type="match status" value="1"/>
</dbReference>
<dbReference type="InterPro" id="IPR031322">
    <property type="entry name" value="Shikimate/glucono_kinase"/>
</dbReference>
<keyword evidence="4 11" id="KW-0028">Amino-acid biosynthesis</keyword>
<dbReference type="CDD" id="cd00093">
    <property type="entry name" value="HTH_XRE"/>
    <property type="match status" value="1"/>
</dbReference>